<sequence length="61" mass="6985">MRRKNPKQIVLYAQTERDFEAGHRAYIAAQGIISAKDFADKVIYLGLKRLKDVNYGRTQTG</sequence>
<name>A0A0F9FWN9_9ZZZZ</name>
<accession>A0A0F9FWN9</accession>
<proteinExistence type="predicted"/>
<organism evidence="1">
    <name type="scientific">marine sediment metagenome</name>
    <dbReference type="NCBI Taxonomy" id="412755"/>
    <lineage>
        <taxon>unclassified sequences</taxon>
        <taxon>metagenomes</taxon>
        <taxon>ecological metagenomes</taxon>
    </lineage>
</organism>
<gene>
    <name evidence="1" type="ORF">LCGC14_1900920</name>
</gene>
<reference evidence="1" key="1">
    <citation type="journal article" date="2015" name="Nature">
        <title>Complex archaea that bridge the gap between prokaryotes and eukaryotes.</title>
        <authorList>
            <person name="Spang A."/>
            <person name="Saw J.H."/>
            <person name="Jorgensen S.L."/>
            <person name="Zaremba-Niedzwiedzka K."/>
            <person name="Martijn J."/>
            <person name="Lind A.E."/>
            <person name="van Eijk R."/>
            <person name="Schleper C."/>
            <person name="Guy L."/>
            <person name="Ettema T.J."/>
        </authorList>
    </citation>
    <scope>NUCLEOTIDE SEQUENCE</scope>
</reference>
<evidence type="ECO:0000313" key="1">
    <source>
        <dbReference type="EMBL" id="KKL90814.1"/>
    </source>
</evidence>
<dbReference type="EMBL" id="LAZR01019907">
    <property type="protein sequence ID" value="KKL90814.1"/>
    <property type="molecule type" value="Genomic_DNA"/>
</dbReference>
<comment type="caution">
    <text evidence="1">The sequence shown here is derived from an EMBL/GenBank/DDBJ whole genome shotgun (WGS) entry which is preliminary data.</text>
</comment>
<dbReference type="AlphaFoldDB" id="A0A0F9FWN9"/>
<protein>
    <submittedName>
        <fullName evidence="1">Uncharacterized protein</fullName>
    </submittedName>
</protein>